<accession>A0A3M7Q299</accession>
<evidence type="ECO:0000313" key="2">
    <source>
        <dbReference type="Proteomes" id="UP000276133"/>
    </source>
</evidence>
<comment type="caution">
    <text evidence="1">The sequence shown here is derived from an EMBL/GenBank/DDBJ whole genome shotgun (WGS) entry which is preliminary data.</text>
</comment>
<evidence type="ECO:0000313" key="1">
    <source>
        <dbReference type="EMBL" id="RNA05567.1"/>
    </source>
</evidence>
<protein>
    <submittedName>
        <fullName evidence="1">Uncharacterized protein</fullName>
    </submittedName>
</protein>
<name>A0A3M7Q299_BRAPC</name>
<gene>
    <name evidence="1" type="ORF">BpHYR1_012473</name>
</gene>
<proteinExistence type="predicted"/>
<dbReference type="AlphaFoldDB" id="A0A3M7Q299"/>
<dbReference type="EMBL" id="REGN01007674">
    <property type="protein sequence ID" value="RNA05567.1"/>
    <property type="molecule type" value="Genomic_DNA"/>
</dbReference>
<keyword evidence="2" id="KW-1185">Reference proteome</keyword>
<reference evidence="1 2" key="1">
    <citation type="journal article" date="2018" name="Sci. Rep.">
        <title>Genomic signatures of local adaptation to the degree of environmental predictability in rotifers.</title>
        <authorList>
            <person name="Franch-Gras L."/>
            <person name="Hahn C."/>
            <person name="Garcia-Roger E.M."/>
            <person name="Carmona M.J."/>
            <person name="Serra M."/>
            <person name="Gomez A."/>
        </authorList>
    </citation>
    <scope>NUCLEOTIDE SEQUENCE [LARGE SCALE GENOMIC DNA]</scope>
    <source>
        <strain evidence="1">HYR1</strain>
    </source>
</reference>
<organism evidence="1 2">
    <name type="scientific">Brachionus plicatilis</name>
    <name type="common">Marine rotifer</name>
    <name type="synonym">Brachionus muelleri</name>
    <dbReference type="NCBI Taxonomy" id="10195"/>
    <lineage>
        <taxon>Eukaryota</taxon>
        <taxon>Metazoa</taxon>
        <taxon>Spiralia</taxon>
        <taxon>Gnathifera</taxon>
        <taxon>Rotifera</taxon>
        <taxon>Eurotatoria</taxon>
        <taxon>Monogononta</taxon>
        <taxon>Pseudotrocha</taxon>
        <taxon>Ploima</taxon>
        <taxon>Brachionidae</taxon>
        <taxon>Brachionus</taxon>
    </lineage>
</organism>
<dbReference type="Proteomes" id="UP000276133">
    <property type="component" value="Unassembled WGS sequence"/>
</dbReference>
<sequence length="108" mass="12935">MKNIAILDIKKIKIRTIYIEFTQDWSSVNIKRDYYTTINRSIIDRNNPNIFYALTIKRCLKVPYSSPDYLFFSSKSKSGLSLYRSRTTEKEIPIQLNKYREQLTRKNN</sequence>